<gene>
    <name evidence="14" type="ORF">DOTSEDRAFT_70393</name>
</gene>
<comment type="catalytic activity">
    <reaction evidence="11">
        <text>a 1,2-diacyl-sn-glycero-3-phosphoethanolamine(in) = a 1,2-diacyl-sn-glycero-3-phosphoethanolamine(out)</text>
        <dbReference type="Rhea" id="RHEA:38895"/>
        <dbReference type="ChEBI" id="CHEBI:64612"/>
    </reaction>
</comment>
<dbReference type="OrthoDB" id="18982at2759"/>
<evidence type="ECO:0000256" key="5">
    <source>
        <dbReference type="ARBA" id="ARBA00022448"/>
    </source>
</evidence>
<dbReference type="Pfam" id="PF13329">
    <property type="entry name" value="ATG2_CAD"/>
    <property type="match status" value="1"/>
</dbReference>
<evidence type="ECO:0000256" key="9">
    <source>
        <dbReference type="ARBA" id="ARBA00023136"/>
    </source>
</evidence>
<comment type="catalytic activity">
    <reaction evidence="10">
        <text>a 1,2-diacyl-sn-glycero-3-phospho-L-serine(in) = a 1,2-diacyl-sn-glycero-3-phospho-L-serine(out)</text>
        <dbReference type="Rhea" id="RHEA:38663"/>
        <dbReference type="ChEBI" id="CHEBI:57262"/>
    </reaction>
</comment>
<evidence type="ECO:0000256" key="1">
    <source>
        <dbReference type="ARBA" id="ARBA00004406"/>
    </source>
</evidence>
<dbReference type="GO" id="GO:0000422">
    <property type="term" value="P:autophagy of mitochondrion"/>
    <property type="evidence" value="ECO:0007669"/>
    <property type="project" value="TreeGrafter"/>
</dbReference>
<feature type="compositionally biased region" description="Polar residues" evidence="13">
    <location>
        <begin position="300"/>
        <end position="326"/>
    </location>
</feature>
<feature type="compositionally biased region" description="Basic residues" evidence="13">
    <location>
        <begin position="126"/>
        <end position="136"/>
    </location>
</feature>
<evidence type="ECO:0000256" key="4">
    <source>
        <dbReference type="ARBA" id="ARBA00018070"/>
    </source>
</evidence>
<dbReference type="OMA" id="AVWKRAP"/>
<dbReference type="GO" id="GO:0061723">
    <property type="term" value="P:glycophagy"/>
    <property type="evidence" value="ECO:0007669"/>
    <property type="project" value="TreeGrafter"/>
</dbReference>
<dbReference type="GO" id="GO:0061908">
    <property type="term" value="C:phagophore"/>
    <property type="evidence" value="ECO:0007669"/>
    <property type="project" value="TreeGrafter"/>
</dbReference>
<feature type="region of interest" description="Disordered" evidence="13">
    <location>
        <begin position="448"/>
        <end position="512"/>
    </location>
</feature>
<proteinExistence type="inferred from homology"/>
<comment type="catalytic activity">
    <reaction evidence="12">
        <text>a 1,2-diacyl-sn-glycero-3-phosphocholine(in) = a 1,2-diacyl-sn-glycero-3-phosphocholine(out)</text>
        <dbReference type="Rhea" id="RHEA:38571"/>
        <dbReference type="ChEBI" id="CHEBI:57643"/>
    </reaction>
</comment>
<evidence type="ECO:0000256" key="10">
    <source>
        <dbReference type="ARBA" id="ARBA00024479"/>
    </source>
</evidence>
<keyword evidence="7" id="KW-0072">Autophagy</keyword>
<reference evidence="14 15" key="2">
    <citation type="journal article" date="2012" name="PLoS Pathog.">
        <title>Diverse lifestyles and strategies of plant pathogenesis encoded in the genomes of eighteen Dothideomycetes fungi.</title>
        <authorList>
            <person name="Ohm R.A."/>
            <person name="Feau N."/>
            <person name="Henrissat B."/>
            <person name="Schoch C.L."/>
            <person name="Horwitz B.A."/>
            <person name="Barry K.W."/>
            <person name="Condon B.J."/>
            <person name="Copeland A.C."/>
            <person name="Dhillon B."/>
            <person name="Glaser F."/>
            <person name="Hesse C.N."/>
            <person name="Kosti I."/>
            <person name="LaButti K."/>
            <person name="Lindquist E.A."/>
            <person name="Lucas S."/>
            <person name="Salamov A.A."/>
            <person name="Bradshaw R.E."/>
            <person name="Ciuffetti L."/>
            <person name="Hamelin R.C."/>
            <person name="Kema G.H.J."/>
            <person name="Lawrence C."/>
            <person name="Scott J.A."/>
            <person name="Spatafora J.W."/>
            <person name="Turgeon B.G."/>
            <person name="de Wit P.J.G.M."/>
            <person name="Zhong S."/>
            <person name="Goodwin S.B."/>
            <person name="Grigoriev I.V."/>
        </authorList>
    </citation>
    <scope>NUCLEOTIDE SEQUENCE [LARGE SCALE GENOMIC DNA]</scope>
    <source>
        <strain evidence="15">NZE10 / CBS 128990</strain>
    </source>
</reference>
<dbReference type="GO" id="GO:0006869">
    <property type="term" value="P:lipid transport"/>
    <property type="evidence" value="ECO:0007669"/>
    <property type="project" value="UniProtKB-KW"/>
</dbReference>
<dbReference type="GO" id="GO:0034045">
    <property type="term" value="C:phagophore assembly site membrane"/>
    <property type="evidence" value="ECO:0007669"/>
    <property type="project" value="UniProtKB-SubCell"/>
</dbReference>
<feature type="compositionally biased region" description="Polar residues" evidence="13">
    <location>
        <begin position="336"/>
        <end position="353"/>
    </location>
</feature>
<evidence type="ECO:0000256" key="3">
    <source>
        <dbReference type="ARBA" id="ARBA00009714"/>
    </source>
</evidence>
<keyword evidence="15" id="KW-1185">Reference proteome</keyword>
<dbReference type="GO" id="GO:0000045">
    <property type="term" value="P:autophagosome assembly"/>
    <property type="evidence" value="ECO:0007669"/>
    <property type="project" value="TreeGrafter"/>
</dbReference>
<comment type="similarity">
    <text evidence="3">Belongs to the ATG2 family.</text>
</comment>
<evidence type="ECO:0000256" key="13">
    <source>
        <dbReference type="SAM" id="MobiDB-lite"/>
    </source>
</evidence>
<evidence type="ECO:0000313" key="14">
    <source>
        <dbReference type="EMBL" id="EME46372.1"/>
    </source>
</evidence>
<keyword evidence="9" id="KW-0472">Membrane</keyword>
<evidence type="ECO:0000256" key="7">
    <source>
        <dbReference type="ARBA" id="ARBA00023006"/>
    </source>
</evidence>
<dbReference type="eggNOG" id="KOG2993">
    <property type="taxonomic scope" value="Eukaryota"/>
</dbReference>
<dbReference type="PANTHER" id="PTHR13190">
    <property type="entry name" value="AUTOPHAGY-RELATED 2, ISOFORM A"/>
    <property type="match status" value="1"/>
</dbReference>
<feature type="region of interest" description="Disordered" evidence="13">
    <location>
        <begin position="590"/>
        <end position="654"/>
    </location>
</feature>
<evidence type="ECO:0000256" key="12">
    <source>
        <dbReference type="ARBA" id="ARBA00024631"/>
    </source>
</evidence>
<dbReference type="GO" id="GO:0005789">
    <property type="term" value="C:endoplasmic reticulum membrane"/>
    <property type="evidence" value="ECO:0007669"/>
    <property type="project" value="UniProtKB-SubCell"/>
</dbReference>
<dbReference type="GO" id="GO:0034727">
    <property type="term" value="P:piecemeal microautophagy of the nucleus"/>
    <property type="evidence" value="ECO:0007669"/>
    <property type="project" value="TreeGrafter"/>
</dbReference>
<comment type="subcellular location">
    <subcellularLocation>
        <location evidence="1">Endoplasmic reticulum membrane</location>
        <topology evidence="1">Peripheral membrane protein</topology>
    </subcellularLocation>
    <subcellularLocation>
        <location evidence="2">Preautophagosomal structure membrane</location>
        <topology evidence="2">Peripheral membrane protein</topology>
    </subcellularLocation>
</comment>
<dbReference type="PANTHER" id="PTHR13190:SF1">
    <property type="entry name" value="AUTOPHAGY-RELATED 2, ISOFORM A"/>
    <property type="match status" value="1"/>
</dbReference>
<feature type="compositionally biased region" description="Polar residues" evidence="13">
    <location>
        <begin position="601"/>
        <end position="610"/>
    </location>
</feature>
<keyword evidence="5" id="KW-0813">Transport</keyword>
<dbReference type="HOGENOM" id="CLU_000626_1_0_1"/>
<dbReference type="EMBL" id="KB446537">
    <property type="protein sequence ID" value="EME46372.1"/>
    <property type="molecule type" value="Genomic_DNA"/>
</dbReference>
<keyword evidence="6" id="KW-0256">Endoplasmic reticulum</keyword>
<dbReference type="GO" id="GO:0032266">
    <property type="term" value="F:phosphatidylinositol-3-phosphate binding"/>
    <property type="evidence" value="ECO:0007669"/>
    <property type="project" value="TreeGrafter"/>
</dbReference>
<dbReference type="Proteomes" id="UP000016933">
    <property type="component" value="Unassembled WGS sequence"/>
</dbReference>
<evidence type="ECO:0000256" key="11">
    <source>
        <dbReference type="ARBA" id="ARBA00024615"/>
    </source>
</evidence>
<reference evidence="15" key="1">
    <citation type="journal article" date="2012" name="PLoS Genet.">
        <title>The genomes of the fungal plant pathogens Cladosporium fulvum and Dothistroma septosporum reveal adaptation to different hosts and lifestyles but also signatures of common ancestry.</title>
        <authorList>
            <person name="de Wit P.J.G.M."/>
            <person name="van der Burgt A."/>
            <person name="Oekmen B."/>
            <person name="Stergiopoulos I."/>
            <person name="Abd-Elsalam K.A."/>
            <person name="Aerts A.L."/>
            <person name="Bahkali A.H."/>
            <person name="Beenen H.G."/>
            <person name="Chettri P."/>
            <person name="Cox M.P."/>
            <person name="Datema E."/>
            <person name="de Vries R.P."/>
            <person name="Dhillon B."/>
            <person name="Ganley A.R."/>
            <person name="Griffiths S.A."/>
            <person name="Guo Y."/>
            <person name="Hamelin R.C."/>
            <person name="Henrissat B."/>
            <person name="Kabir M.S."/>
            <person name="Jashni M.K."/>
            <person name="Kema G."/>
            <person name="Klaubauf S."/>
            <person name="Lapidus A."/>
            <person name="Levasseur A."/>
            <person name="Lindquist E."/>
            <person name="Mehrabi R."/>
            <person name="Ohm R.A."/>
            <person name="Owen T.J."/>
            <person name="Salamov A."/>
            <person name="Schwelm A."/>
            <person name="Schijlen E."/>
            <person name="Sun H."/>
            <person name="van den Burg H.A."/>
            <person name="van Ham R.C.H.J."/>
            <person name="Zhang S."/>
            <person name="Goodwin S.B."/>
            <person name="Grigoriev I.V."/>
            <person name="Collemare J."/>
            <person name="Bradshaw R.E."/>
        </authorList>
    </citation>
    <scope>NUCLEOTIDE SEQUENCE [LARGE SCALE GENOMIC DNA]</scope>
    <source>
        <strain evidence="15">NZE10 / CBS 128990</strain>
    </source>
</reference>
<evidence type="ECO:0000256" key="2">
    <source>
        <dbReference type="ARBA" id="ARBA00004623"/>
    </source>
</evidence>
<feature type="compositionally biased region" description="Basic and acidic residues" evidence="13">
    <location>
        <begin position="681"/>
        <end position="692"/>
    </location>
</feature>
<evidence type="ECO:0000313" key="15">
    <source>
        <dbReference type="Proteomes" id="UP000016933"/>
    </source>
</evidence>
<dbReference type="GO" id="GO:0061709">
    <property type="term" value="P:reticulophagy"/>
    <property type="evidence" value="ECO:0007669"/>
    <property type="project" value="TreeGrafter"/>
</dbReference>
<evidence type="ECO:0000256" key="6">
    <source>
        <dbReference type="ARBA" id="ARBA00022824"/>
    </source>
</evidence>
<feature type="region of interest" description="Disordered" evidence="13">
    <location>
        <begin position="107"/>
        <end position="154"/>
    </location>
</feature>
<dbReference type="InterPro" id="IPR026849">
    <property type="entry name" value="ATG2"/>
</dbReference>
<keyword evidence="8" id="KW-0445">Lipid transport</keyword>
<accession>N1PSL4</accession>
<name>N1PSL4_DOTSN</name>
<feature type="region of interest" description="Disordered" evidence="13">
    <location>
        <begin position="681"/>
        <end position="707"/>
    </location>
</feature>
<dbReference type="STRING" id="675120.N1PSL4"/>
<sequence length="2183" mass="239471">MSWWQKKLLRYGLRYVLQRTGLLEDDAIDLDKLDITIGKQNVIELKDIGLNNERITKLAQLPPSLRLEVARVLSLRLIIPADFYQSSIVVEVDGIEIVARLEEDDVAHASPRRSRRSQSPATTRTPQHRKMNRRLHSPTTPYGPGDLQDSEEDVRVPTMQEVAKSFLMEEPMQERRQLEAQVAAESPNVEESFISESSEGDTAGMGMSVGVPGFLSNFLQGIVDRSKLDIRNVEVRVETCVRTATELATPFTLRVAIDSAKVDRMSSLKGDVEEAVYARRSIELREISVALLPSKTVLSETSGLSSQASKPGSVQTSREGSSTASSVHAIEMPASRRTSTAFATGPQNSTSALSVDRAFRPTVWPSSLSPEYRHPVHDSLQQTRDAEKFTDASAGLSEEVQGIASEFDIRAGDDNVSWGSRRSQSNAVVEDLWKSMVSDDDLPNSFIVDGHRINTPKVGSPRTNSPLAGRQRRPVSPYDRSVHSPDSWPPLEGSLRRHRLHQGPGSRPALDQSLQSTCDLLDQVLTASVHDQGVTDNKRNALELAETTDGDVEFASELQEPGADEMLESRLYSHEEAQSMYMSAMTGSPEMAMPGGWEPDAQSQHSSSPDVDQKLSRADLPSLDENTRRDERMPFGNVTPRAVSPDVLHTGVSRPPQRSAFEKVLELVRVDTLTVAVPIPGHHDHPVGERYQHPVTQSSPRDQDAPQGMPGTFSAYSNMSSSRRRGVGSVYGEVNSVLFTPPERITPAEQRPSLDIAIGMVTVQVDIVTCRLIHDLSYVASSTIAASDTNIPTASRNLGNTEDTSLPFTLQLTRCSLSFRQAITPGIMWNPLDVTPGVLDIHCHRVDVGSADDTSLRLGALAIELGGTELLSFEHGNNDRLTSDSPASDATVLSLTLPNNRIGVNKRAVTDVSLQTARVHLTLDLEKVDETFGPLGGLGGVLELGNSFMSENGTNPPVTPKAQKGVRFAGDTEPSTLNAELKLNARVGGATILLRAPSSSVELRTSTLKAIYREHGAVATLEHIAITGPSLKKDAHNAPLALDLHSLRIEYLLTPQDKDLERLLSLLTPSKDKYDTDDDILIDTLLRQRRKGSLLRFAVGEAKLKVEDWQSVQSLTALGDDLAKLSAVAKYLPEDDRPGLLTLLRVKDTEAQLPVNERFGRLRLQLQDLHLAHVGLPALLAFSIGSIKADQLHGAPLLQSLVPQTSADNLPVIMARMLGDEAEPTVKIKLLNLCVEYSVPAILDLIGIDEETDAEDMIAAVAQSTANLAMADVPATLQRRSGSDVSKMVTKRANIDLLIHDSAIGLTPRNLSSKALIVLSDTHISTTVPPEETIGVKLDIRKASIFITDRHVEEQLGPIGPDQMATNYVNTSHRLNISLQRRGFVSVGSLMSAEISFTATGETGSDSKCVEVDVKNELLLLETCADSTQTLIATLGALVPPMPPNKVPKYLTEPMPIEDLINSFSGEALPQPEPTRALEVLYDVEEEVAEEDGLDMTYSDSNLYDEPDDLLTQSVMTGSLYGPISGIIGADDSAARESTLGDDYPETAESLLEDDPFEMTNEADVRMGDAALLRDLGRQCKPPVSNNMVEAGLHEIEDLGYDALGCGQQALGSQNRFKAPHVGNRGRQMRPQVMIIPFRLRLRDFHVIWHLYDGYDWQRTRDGIVEAVEQVELKAEERKARRRTSHHDQERDESVICDFLFNSIYIGVPANLDAQDLRRQINRGIDEDVSETASIPVSAMSRPTTYSAFGGPARQRQRRRLKLGRSKNHKISFELKGVAADVLIFPPGSGDIVSSVDLRLKDFEIFDKVPTSTWRKFLTHMTNDPRAREMAKPMFHIQLDTVKTLESHSASEFMLHVTVLPIRLHVDQDALDFITRFFEFKDECTATTGPEGERPFVQRVEVDTVDMCLDYKPKNVDYAGIRSGKTSEFMNFITLEAANIRLKHAILYGLNGFEELHPQLNGLWTPDVTRNQLPGVLAGLAPLRSLANLGMGVRDVIAIPVREYQKDGRIVRSIQKGAFQFGKTTASELARLGAKVALGTQTVLSNAEGLLSPLAERSSRPSTGGRVFGEQGWHDVASDDEEPEQRAVSAYANQPLGLLQGLRSARRHLEHDLLTAKDALIAVQGELLDSRGPGNAAAAVVKHAPTVILRPVIGATRAVGTTLLGVGNQIDRNNLRRIDDKYK</sequence>
<dbReference type="GO" id="GO:0043495">
    <property type="term" value="F:protein-membrane adaptor activity"/>
    <property type="evidence" value="ECO:0007669"/>
    <property type="project" value="TreeGrafter"/>
</dbReference>
<evidence type="ECO:0000256" key="8">
    <source>
        <dbReference type="ARBA" id="ARBA00023055"/>
    </source>
</evidence>
<protein>
    <recommendedName>
        <fullName evidence="4">Autophagy-related protein 2</fullName>
    </recommendedName>
</protein>
<feature type="region of interest" description="Disordered" evidence="13">
    <location>
        <begin position="300"/>
        <end position="354"/>
    </location>
</feature>
<organism evidence="14 15">
    <name type="scientific">Dothistroma septosporum (strain NZE10 / CBS 128990)</name>
    <name type="common">Red band needle blight fungus</name>
    <name type="synonym">Mycosphaerella pini</name>
    <dbReference type="NCBI Taxonomy" id="675120"/>
    <lineage>
        <taxon>Eukaryota</taxon>
        <taxon>Fungi</taxon>
        <taxon>Dikarya</taxon>
        <taxon>Ascomycota</taxon>
        <taxon>Pezizomycotina</taxon>
        <taxon>Dothideomycetes</taxon>
        <taxon>Dothideomycetidae</taxon>
        <taxon>Mycosphaerellales</taxon>
        <taxon>Mycosphaerellaceae</taxon>
        <taxon>Dothistroma</taxon>
    </lineage>
</organism>